<dbReference type="GO" id="GO:0008137">
    <property type="term" value="F:NADH dehydrogenase (ubiquinone) activity"/>
    <property type="evidence" value="ECO:0007669"/>
    <property type="project" value="InterPro"/>
</dbReference>
<dbReference type="Gene3D" id="3.10.20.740">
    <property type="match status" value="1"/>
</dbReference>
<dbReference type="InterPro" id="IPR050123">
    <property type="entry name" value="Prok_molybdopt-oxidoreductase"/>
</dbReference>
<comment type="caution">
    <text evidence="16">The sequence shown here is derived from an EMBL/GenBank/DDBJ whole genome shotgun (WGS) entry which is preliminary data.</text>
</comment>
<dbReference type="PANTHER" id="PTHR43105">
    <property type="entry name" value="RESPIRATORY NITRATE REDUCTASE"/>
    <property type="match status" value="1"/>
</dbReference>
<feature type="non-terminal residue" evidence="16">
    <location>
        <position position="247"/>
    </location>
</feature>
<evidence type="ECO:0000259" key="14">
    <source>
        <dbReference type="PROSITE" id="PS51085"/>
    </source>
</evidence>
<dbReference type="PANTHER" id="PTHR43105:SF10">
    <property type="entry name" value="NADH-QUINONE OXIDOREDUCTASE SUBUNIT G"/>
    <property type="match status" value="1"/>
</dbReference>
<comment type="similarity">
    <text evidence="3">Belongs to the complex I 75 kDa subunit family.</text>
</comment>
<evidence type="ECO:0000256" key="11">
    <source>
        <dbReference type="ARBA" id="ARBA00023027"/>
    </source>
</evidence>
<gene>
    <name evidence="16" type="ORF">S01H1_68292</name>
</gene>
<dbReference type="FunFam" id="3.10.20.740:FF:000004">
    <property type="entry name" value="NADH-quinone oxidoreductase"/>
    <property type="match status" value="1"/>
</dbReference>
<evidence type="ECO:0000256" key="2">
    <source>
        <dbReference type="ARBA" id="ARBA00004370"/>
    </source>
</evidence>
<comment type="subcellular location">
    <subcellularLocation>
        <location evidence="2">Membrane</location>
    </subcellularLocation>
</comment>
<keyword evidence="9" id="KW-0408">Iron</keyword>
<evidence type="ECO:0000256" key="10">
    <source>
        <dbReference type="ARBA" id="ARBA00023014"/>
    </source>
</evidence>
<dbReference type="GO" id="GO:0042773">
    <property type="term" value="P:ATP synthesis coupled electron transport"/>
    <property type="evidence" value="ECO:0007669"/>
    <property type="project" value="InterPro"/>
</dbReference>
<comment type="cofactor">
    <cofactor evidence="1">
        <name>[4Fe-4S] cluster</name>
        <dbReference type="ChEBI" id="CHEBI:49883"/>
    </cofactor>
</comment>
<organism evidence="16">
    <name type="scientific">marine sediment metagenome</name>
    <dbReference type="NCBI Taxonomy" id="412755"/>
    <lineage>
        <taxon>unclassified sequences</taxon>
        <taxon>metagenomes</taxon>
        <taxon>ecological metagenomes</taxon>
    </lineage>
</organism>
<keyword evidence="12" id="KW-0472">Membrane</keyword>
<keyword evidence="5" id="KW-0001">2Fe-2S</keyword>
<evidence type="ECO:0000256" key="4">
    <source>
        <dbReference type="ARBA" id="ARBA00022485"/>
    </source>
</evidence>
<dbReference type="InterPro" id="IPR036010">
    <property type="entry name" value="2Fe-2S_ferredoxin-like_sf"/>
</dbReference>
<keyword evidence="4" id="KW-0004">4Fe-4S</keyword>
<dbReference type="InterPro" id="IPR000283">
    <property type="entry name" value="NADH_UbQ_OxRdtase_75kDa_su_CS"/>
</dbReference>
<dbReference type="SUPFAM" id="SSF54862">
    <property type="entry name" value="4Fe-4S ferredoxins"/>
    <property type="match status" value="1"/>
</dbReference>
<keyword evidence="8" id="KW-1278">Translocase</keyword>
<evidence type="ECO:0000256" key="6">
    <source>
        <dbReference type="ARBA" id="ARBA00022719"/>
    </source>
</evidence>
<dbReference type="Pfam" id="PF13510">
    <property type="entry name" value="Fer2_4"/>
    <property type="match status" value="1"/>
</dbReference>
<dbReference type="Pfam" id="PF22117">
    <property type="entry name" value="Fer4_Nqo3"/>
    <property type="match status" value="1"/>
</dbReference>
<dbReference type="InterPro" id="IPR019574">
    <property type="entry name" value="NADH_UbQ_OxRdtase_Gsu_4Fe4S-bd"/>
</dbReference>
<dbReference type="PROSITE" id="PS51839">
    <property type="entry name" value="4FE4S_HC3"/>
    <property type="match status" value="1"/>
</dbReference>
<keyword evidence="7" id="KW-0479">Metal-binding</keyword>
<dbReference type="Pfam" id="PF10588">
    <property type="entry name" value="NADH-G_4Fe-4S_3"/>
    <property type="match status" value="1"/>
</dbReference>
<evidence type="ECO:0000256" key="9">
    <source>
        <dbReference type="ARBA" id="ARBA00023004"/>
    </source>
</evidence>
<keyword evidence="11" id="KW-0520">NAD</keyword>
<dbReference type="GO" id="GO:0051537">
    <property type="term" value="F:2 iron, 2 sulfur cluster binding"/>
    <property type="evidence" value="ECO:0007669"/>
    <property type="project" value="UniProtKB-KW"/>
</dbReference>
<dbReference type="GO" id="GO:0051539">
    <property type="term" value="F:4 iron, 4 sulfur cluster binding"/>
    <property type="evidence" value="ECO:0007669"/>
    <property type="project" value="UniProtKB-KW"/>
</dbReference>
<dbReference type="CDD" id="cd00207">
    <property type="entry name" value="fer2"/>
    <property type="match status" value="1"/>
</dbReference>
<evidence type="ECO:0000313" key="16">
    <source>
        <dbReference type="EMBL" id="GAG30994.1"/>
    </source>
</evidence>
<name>X0WJ72_9ZZZZ</name>
<evidence type="ECO:0008006" key="17">
    <source>
        <dbReference type="Google" id="ProtNLM"/>
    </source>
</evidence>
<accession>X0WJ72</accession>
<evidence type="ECO:0000256" key="1">
    <source>
        <dbReference type="ARBA" id="ARBA00001966"/>
    </source>
</evidence>
<keyword evidence="10" id="KW-0411">Iron-sulfur</keyword>
<dbReference type="GO" id="GO:0048038">
    <property type="term" value="F:quinone binding"/>
    <property type="evidence" value="ECO:0007669"/>
    <property type="project" value="UniProtKB-KW"/>
</dbReference>
<dbReference type="AlphaFoldDB" id="X0WJ72"/>
<dbReference type="InterPro" id="IPR001041">
    <property type="entry name" value="2Fe-2S_ferredoxin-type"/>
</dbReference>
<protein>
    <recommendedName>
        <fullName evidence="17">4Fe-4S His(Cys)3-ligated-type domain-containing protein</fullName>
    </recommendedName>
</protein>
<dbReference type="InterPro" id="IPR054351">
    <property type="entry name" value="NADH_UbQ_OxRdtase_ferredoxin"/>
</dbReference>
<dbReference type="PROSITE" id="PS00642">
    <property type="entry name" value="COMPLEX1_75K_2"/>
    <property type="match status" value="1"/>
</dbReference>
<dbReference type="SUPFAM" id="SSF54292">
    <property type="entry name" value="2Fe-2S ferredoxin-like"/>
    <property type="match status" value="1"/>
</dbReference>
<feature type="domain" description="4Fe-4S His(Cys)3-ligated-type" evidence="15">
    <location>
        <begin position="92"/>
        <end position="131"/>
    </location>
</feature>
<keyword evidence="6" id="KW-0874">Quinone</keyword>
<dbReference type="GO" id="GO:0003954">
    <property type="term" value="F:NADH dehydrogenase activity"/>
    <property type="evidence" value="ECO:0007669"/>
    <property type="project" value="TreeGrafter"/>
</dbReference>
<proteinExistence type="inferred from homology"/>
<evidence type="ECO:0000259" key="15">
    <source>
        <dbReference type="PROSITE" id="PS51839"/>
    </source>
</evidence>
<evidence type="ECO:0000256" key="7">
    <source>
        <dbReference type="ARBA" id="ARBA00022723"/>
    </source>
</evidence>
<dbReference type="EMBL" id="BARS01045285">
    <property type="protein sequence ID" value="GAG30994.1"/>
    <property type="molecule type" value="Genomic_DNA"/>
</dbReference>
<evidence type="ECO:0000256" key="5">
    <source>
        <dbReference type="ARBA" id="ARBA00022714"/>
    </source>
</evidence>
<dbReference type="GO" id="GO:0046872">
    <property type="term" value="F:metal ion binding"/>
    <property type="evidence" value="ECO:0007669"/>
    <property type="project" value="UniProtKB-KW"/>
</dbReference>
<evidence type="ECO:0000256" key="8">
    <source>
        <dbReference type="ARBA" id="ARBA00022967"/>
    </source>
</evidence>
<dbReference type="PROSITE" id="PS00641">
    <property type="entry name" value="COMPLEX1_75K_1"/>
    <property type="match status" value="1"/>
</dbReference>
<sequence length="247" mass="27798">ATDHGQHTTDSYMPKIIIDDREIEVAPGTKVIEAAEKLGIMIPRFCYHPALGSVGACRVCAVKFLQGPFKGVQMSCMVAAQDGMVVSTTDKEAVDFRKYVIEWLMLHHPHDCPVCDEGGHCLLQDMTVSGGHGIRRYLGKKRTYADQYLGPLLQHEMNRCIHCYRCARFYQEFSGYRDLGAMQSANRTYFGRFKDGVLESPFSGNLSDICPTGVYTDKPSRFFGRRWDYERSPSLCINCSLGCHTTV</sequence>
<feature type="non-terminal residue" evidence="16">
    <location>
        <position position="1"/>
    </location>
</feature>
<comment type="cofactor">
    <cofactor evidence="13">
        <name>[2Fe-2S] cluster</name>
        <dbReference type="ChEBI" id="CHEBI:190135"/>
    </cofactor>
</comment>
<dbReference type="GO" id="GO:0016020">
    <property type="term" value="C:membrane"/>
    <property type="evidence" value="ECO:0007669"/>
    <property type="project" value="UniProtKB-SubCell"/>
</dbReference>
<dbReference type="SMART" id="SM00929">
    <property type="entry name" value="NADH-G_4Fe-4S_3"/>
    <property type="match status" value="1"/>
</dbReference>
<feature type="domain" description="2Fe-2S ferredoxin-type" evidence="14">
    <location>
        <begin position="14"/>
        <end position="92"/>
    </location>
</feature>
<evidence type="ECO:0000256" key="3">
    <source>
        <dbReference type="ARBA" id="ARBA00005404"/>
    </source>
</evidence>
<reference evidence="16" key="1">
    <citation type="journal article" date="2014" name="Front. Microbiol.">
        <title>High frequency of phylogenetically diverse reductive dehalogenase-homologous genes in deep subseafloor sedimentary metagenomes.</title>
        <authorList>
            <person name="Kawai M."/>
            <person name="Futagami T."/>
            <person name="Toyoda A."/>
            <person name="Takaki Y."/>
            <person name="Nishi S."/>
            <person name="Hori S."/>
            <person name="Arai W."/>
            <person name="Tsubouchi T."/>
            <person name="Morono Y."/>
            <person name="Uchiyama I."/>
            <person name="Ito T."/>
            <person name="Fujiyama A."/>
            <person name="Inagaki F."/>
            <person name="Takami H."/>
        </authorList>
    </citation>
    <scope>NUCLEOTIDE SEQUENCE</scope>
    <source>
        <strain evidence="16">Expedition CK06-06</strain>
    </source>
</reference>
<evidence type="ECO:0000256" key="13">
    <source>
        <dbReference type="ARBA" id="ARBA00034078"/>
    </source>
</evidence>
<evidence type="ECO:0000256" key="12">
    <source>
        <dbReference type="ARBA" id="ARBA00023136"/>
    </source>
</evidence>
<dbReference type="PROSITE" id="PS51085">
    <property type="entry name" value="2FE2S_FER_2"/>
    <property type="match status" value="1"/>
</dbReference>